<feature type="compositionally biased region" description="Low complexity" evidence="1">
    <location>
        <begin position="9"/>
        <end position="21"/>
    </location>
</feature>
<accession>A0AAN8WUJ9</accession>
<protein>
    <submittedName>
        <fullName evidence="2">Uncharacterized protein</fullName>
    </submittedName>
</protein>
<dbReference type="Proteomes" id="UP001381693">
    <property type="component" value="Unassembled WGS sequence"/>
</dbReference>
<evidence type="ECO:0000256" key="1">
    <source>
        <dbReference type="SAM" id="MobiDB-lite"/>
    </source>
</evidence>
<evidence type="ECO:0000313" key="3">
    <source>
        <dbReference type="Proteomes" id="UP001381693"/>
    </source>
</evidence>
<feature type="region of interest" description="Disordered" evidence="1">
    <location>
        <begin position="1"/>
        <end position="29"/>
    </location>
</feature>
<feature type="region of interest" description="Disordered" evidence="1">
    <location>
        <begin position="78"/>
        <end position="171"/>
    </location>
</feature>
<evidence type="ECO:0000313" key="2">
    <source>
        <dbReference type="EMBL" id="KAK7072601.1"/>
    </source>
</evidence>
<dbReference type="EMBL" id="JAXCGZ010013409">
    <property type="protein sequence ID" value="KAK7072601.1"/>
    <property type="molecule type" value="Genomic_DNA"/>
</dbReference>
<comment type="caution">
    <text evidence="2">The sequence shown here is derived from an EMBL/GenBank/DDBJ whole genome shotgun (WGS) entry which is preliminary data.</text>
</comment>
<name>A0AAN8WUJ9_HALRR</name>
<dbReference type="AlphaFoldDB" id="A0AAN8WUJ9"/>
<feature type="compositionally biased region" description="Polar residues" evidence="1">
    <location>
        <begin position="91"/>
        <end position="104"/>
    </location>
</feature>
<organism evidence="2 3">
    <name type="scientific">Halocaridina rubra</name>
    <name type="common">Hawaiian red shrimp</name>
    <dbReference type="NCBI Taxonomy" id="373956"/>
    <lineage>
        <taxon>Eukaryota</taxon>
        <taxon>Metazoa</taxon>
        <taxon>Ecdysozoa</taxon>
        <taxon>Arthropoda</taxon>
        <taxon>Crustacea</taxon>
        <taxon>Multicrustacea</taxon>
        <taxon>Malacostraca</taxon>
        <taxon>Eumalacostraca</taxon>
        <taxon>Eucarida</taxon>
        <taxon>Decapoda</taxon>
        <taxon>Pleocyemata</taxon>
        <taxon>Caridea</taxon>
        <taxon>Atyoidea</taxon>
        <taxon>Atyidae</taxon>
        <taxon>Halocaridina</taxon>
    </lineage>
</organism>
<keyword evidence="3" id="KW-1185">Reference proteome</keyword>
<reference evidence="2 3" key="1">
    <citation type="submission" date="2023-11" db="EMBL/GenBank/DDBJ databases">
        <title>Halocaridina rubra genome assembly.</title>
        <authorList>
            <person name="Smith C."/>
        </authorList>
    </citation>
    <scope>NUCLEOTIDE SEQUENCE [LARGE SCALE GENOMIC DNA]</scope>
    <source>
        <strain evidence="2">EP-1</strain>
        <tissue evidence="2">Whole</tissue>
    </source>
</reference>
<sequence length="751" mass="83651">MDKSYLSGKSHSSFSHPPNSSKNDESNSFSVDDSDLFIDDFDFNSFSDFEYEAADPDKVDAFPDMEVFDELENESNFEDAFNDSLDINDIPDTNSDEVQNSSDKYQLRHGKKLTSNSNTDVSSSTSQTVNASSTSVRPSTSSFSQQQQQRALFTQKPLRNQSICSKKTHKQPYGQTSLDQWLINKQQHYMRPKKTCNADYGQDSRRYPTCSTSHVGSQQQNITPSVTCGNTLRPVLLPENRRRQSMLQHNNHLNPVYSRSSQDCPKTNDAFTYFTCPSSHHDRFQMSTSQQTPRTYPYPMPDLQRFPNIPATMARSQNVTTTESSGFPRSVSFQDCNIQDSSSNTYISLAGVTENIPASTSVNCFKSPYNQFSPEFLHPQYPQLNETYAPSQCLQNWNIQPRENFHLNPGVGLQNSLGSIGMAQNEFEQLLGRDSNDSQGMRVPSGNGIRLPLNTITSWSANTQNPGNYSSLIKSRLSSNLQEQSIQNQPSLIKNSSQNSSQAYIKPISSVKPITLRSTQSATSSDTINDMMSKLTQEFKNTQRERTQKLSKATLKFPAVGLSIGQPRLSSENVNSAGDWQDLEFFQQFRQQEKNSLGSLYSDSSGGTVQHKQDLIPNQNARLDEARFTQPGPPSQLSGLAPTMEQLNLPGVGGMSVSPPHLQISLNDGQRGIDANSYGGLQQNININLSNILPSDANVQPQKTLAKDMLQTPCSLQYDTVKNNSCLFTAFRTATNERDIEAVFPKVGACL</sequence>
<proteinExistence type="predicted"/>
<gene>
    <name evidence="2" type="ORF">SK128_011899</name>
</gene>
<feature type="compositionally biased region" description="Low complexity" evidence="1">
    <location>
        <begin position="114"/>
        <end position="149"/>
    </location>
</feature>